<evidence type="ECO:0000256" key="2">
    <source>
        <dbReference type="ARBA" id="ARBA00023186"/>
    </source>
</evidence>
<evidence type="ECO:0000313" key="5">
    <source>
        <dbReference type="EMBL" id="CRY56530.1"/>
    </source>
</evidence>
<keyword evidence="1 3" id="KW-0732">Signal</keyword>
<dbReference type="GeneID" id="61816373"/>
<reference evidence="6" key="1">
    <citation type="submission" date="2015-03" db="EMBL/GenBank/DDBJ databases">
        <authorList>
            <consortium name="Pathogen Informatics"/>
        </authorList>
    </citation>
    <scope>NUCLEOTIDE SEQUENCE [LARGE SCALE GENOMIC DNA]</scope>
    <source>
        <strain evidence="6">R148</strain>
    </source>
</reference>
<dbReference type="Proteomes" id="UP000043316">
    <property type="component" value="Unassembled WGS sequence"/>
</dbReference>
<evidence type="ECO:0000259" key="4">
    <source>
        <dbReference type="Pfam" id="PF18649"/>
    </source>
</evidence>
<dbReference type="InterPro" id="IPR040695">
    <property type="entry name" value="EcpB_C"/>
</dbReference>
<dbReference type="InterPro" id="IPR013783">
    <property type="entry name" value="Ig-like_fold"/>
</dbReference>
<dbReference type="AlphaFoldDB" id="A0A0H5LZQ8"/>
<feature type="chain" id="PRO_5005221286" evidence="3">
    <location>
        <begin position="21"/>
        <end position="222"/>
    </location>
</feature>
<protein>
    <submittedName>
        <fullName evidence="5">Putative fimbrial protein TcfA</fullName>
    </submittedName>
</protein>
<name>A0A0H5LZQ8_YERIN</name>
<evidence type="ECO:0000313" key="6">
    <source>
        <dbReference type="Proteomes" id="UP000043316"/>
    </source>
</evidence>
<dbReference type="EMBL" id="CWJI01000014">
    <property type="protein sequence ID" value="CRY56530.1"/>
    <property type="molecule type" value="Genomic_DNA"/>
</dbReference>
<sequence length="222" mass="24943">MRLLTLIAAAFLCQSYSVYALDVGDITSFMLSDTNKISKEIKNQSNGGRFVRVEVARISSPLPDGEIIAMASPDELLFTPANMLLPAMGDNLVTFIYNGPKDAQERYYRLKWTEESLSSRNPNPAKKSATANTTIQLQTILVVSPRQENVSYHYADGKLTNNGNAAYKIDSYGTCRDKSKKEICKEDYFVLPGQRWSFKLVDVEDPASHISIWHNNTYTKVK</sequence>
<accession>A0A0H5LZQ8</accession>
<organism evidence="5 6">
    <name type="scientific">Yersinia intermedia</name>
    <dbReference type="NCBI Taxonomy" id="631"/>
    <lineage>
        <taxon>Bacteria</taxon>
        <taxon>Pseudomonadati</taxon>
        <taxon>Pseudomonadota</taxon>
        <taxon>Gammaproteobacteria</taxon>
        <taxon>Enterobacterales</taxon>
        <taxon>Yersiniaceae</taxon>
        <taxon>Yersinia</taxon>
    </lineage>
</organism>
<proteinExistence type="predicted"/>
<gene>
    <name evidence="5" type="primary">matC_1</name>
    <name evidence="5" type="ORF">ERS008476_03574</name>
</gene>
<evidence type="ECO:0000256" key="1">
    <source>
        <dbReference type="ARBA" id="ARBA00022729"/>
    </source>
</evidence>
<feature type="domain" description="EcpB C-terminal" evidence="4">
    <location>
        <begin position="151"/>
        <end position="221"/>
    </location>
</feature>
<dbReference type="Gene3D" id="2.60.40.10">
    <property type="entry name" value="Immunoglobulins"/>
    <property type="match status" value="1"/>
</dbReference>
<dbReference type="Pfam" id="PF18649">
    <property type="entry name" value="EcpB_C"/>
    <property type="match status" value="1"/>
</dbReference>
<keyword evidence="2" id="KW-0143">Chaperone</keyword>
<evidence type="ECO:0000256" key="3">
    <source>
        <dbReference type="SAM" id="SignalP"/>
    </source>
</evidence>
<dbReference type="RefSeq" id="WP_019211718.1">
    <property type="nucleotide sequence ID" value="NZ_CWJI01000014.1"/>
</dbReference>
<feature type="signal peptide" evidence="3">
    <location>
        <begin position="1"/>
        <end position="20"/>
    </location>
</feature>